<organism evidence="1 2">
    <name type="scientific">Anopheles merus</name>
    <name type="common">Mosquito</name>
    <dbReference type="NCBI Taxonomy" id="30066"/>
    <lineage>
        <taxon>Eukaryota</taxon>
        <taxon>Metazoa</taxon>
        <taxon>Ecdysozoa</taxon>
        <taxon>Arthropoda</taxon>
        <taxon>Hexapoda</taxon>
        <taxon>Insecta</taxon>
        <taxon>Pterygota</taxon>
        <taxon>Neoptera</taxon>
        <taxon>Endopterygota</taxon>
        <taxon>Diptera</taxon>
        <taxon>Nematocera</taxon>
        <taxon>Culicoidea</taxon>
        <taxon>Culicidae</taxon>
        <taxon>Anophelinae</taxon>
        <taxon>Anopheles</taxon>
    </lineage>
</organism>
<reference evidence="1" key="1">
    <citation type="submission" date="2020-05" db="UniProtKB">
        <authorList>
            <consortium name="EnsemblMetazoa"/>
        </authorList>
    </citation>
    <scope>IDENTIFICATION</scope>
    <source>
        <strain evidence="1">MAF</strain>
    </source>
</reference>
<evidence type="ECO:0000313" key="2">
    <source>
        <dbReference type="Proteomes" id="UP000075903"/>
    </source>
</evidence>
<keyword evidence="2" id="KW-1185">Reference proteome</keyword>
<dbReference type="VEuPathDB" id="VectorBase:AMEM017975"/>
<accession>A0A182VNH6</accession>
<dbReference type="AlphaFoldDB" id="A0A182VNH6"/>
<sequence>MFLSDQPAPYPPCWSYVCLDLKNAITFAMASPMLIIRIDTPTNSVLRLIATRKASSVFITPRKNITGTIIACSRLIRPNTMTRRGHVLKMSSYRQAIKKFNNKCTRNINWNVNFPCYP</sequence>
<dbReference type="Proteomes" id="UP000075903">
    <property type="component" value="Unassembled WGS sequence"/>
</dbReference>
<dbReference type="EnsemblMetazoa" id="AMEM017975-RA">
    <property type="protein sequence ID" value="AMEM017975-PA"/>
    <property type="gene ID" value="AMEM017975"/>
</dbReference>
<evidence type="ECO:0000313" key="1">
    <source>
        <dbReference type="EnsemblMetazoa" id="AMEM017975-PA"/>
    </source>
</evidence>
<name>A0A182VNH6_ANOME</name>
<proteinExistence type="predicted"/>
<protein>
    <submittedName>
        <fullName evidence="1">Uncharacterized protein</fullName>
    </submittedName>
</protein>